<dbReference type="InterPro" id="IPR050879">
    <property type="entry name" value="Acyltransferase_3"/>
</dbReference>
<feature type="transmembrane region" description="Helical" evidence="1">
    <location>
        <begin position="326"/>
        <end position="344"/>
    </location>
</feature>
<dbReference type="GO" id="GO:0016020">
    <property type="term" value="C:membrane"/>
    <property type="evidence" value="ECO:0007669"/>
    <property type="project" value="TreeGrafter"/>
</dbReference>
<dbReference type="Proteomes" id="UP000602124">
    <property type="component" value="Unassembled WGS sequence"/>
</dbReference>
<evidence type="ECO:0000313" key="3">
    <source>
        <dbReference type="EMBL" id="MBJ3785069.1"/>
    </source>
</evidence>
<feature type="transmembrane region" description="Helical" evidence="1">
    <location>
        <begin position="54"/>
        <end position="74"/>
    </location>
</feature>
<feature type="transmembrane region" description="Helical" evidence="1">
    <location>
        <begin position="179"/>
        <end position="196"/>
    </location>
</feature>
<dbReference type="RefSeq" id="WP_198876274.1">
    <property type="nucleotide sequence ID" value="NZ_JAEKMH010000002.1"/>
</dbReference>
<keyword evidence="3" id="KW-0012">Acyltransferase</keyword>
<sequence length="353" mass="39623">MSVVASDTYRVASSGVAHRNNFNLIRLLAAIQVMVVHTLNHFEVTGYAVDALKIVPGVPVFFFISGYLIGGSYIRTHGRGLSAYAANRALRIFPALWVCVVLSTLSVFAMGYMACISVNPFQLLVWVAGQASFLQFYNPEFMRGYGAGVLNGALWTISVELQFYILAPLIFLAFMRVKILAAAVFVVSIVANIYFREFANWDSFVNKIVYVTFLPWVYMFMVGFAVAYWRPIQAWLLKVPYVVLILAYVASMFLIGNYTINAQNSINPLSFLLIAALIFKLGYARIPLADDVNDFVRRNDFSYGIYLFHMPVINAFLYAGAGLWSIWAIMAVTILLGVASWYLVERPALSFKR</sequence>
<feature type="transmembrane region" description="Helical" evidence="1">
    <location>
        <begin position="24"/>
        <end position="42"/>
    </location>
</feature>
<feature type="transmembrane region" description="Helical" evidence="1">
    <location>
        <begin position="95"/>
        <end position="114"/>
    </location>
</feature>
<name>A0A934IZZ2_9HYPH</name>
<feature type="transmembrane region" description="Helical" evidence="1">
    <location>
        <begin position="303"/>
        <end position="320"/>
    </location>
</feature>
<protein>
    <submittedName>
        <fullName evidence="3">Acyltransferase</fullName>
    </submittedName>
</protein>
<accession>A0A934IZZ2</accession>
<comment type="caution">
    <text evidence="3">The sequence shown here is derived from an EMBL/GenBank/DDBJ whole genome shotgun (WGS) entry which is preliminary data.</text>
</comment>
<dbReference type="GO" id="GO:0000271">
    <property type="term" value="P:polysaccharide biosynthetic process"/>
    <property type="evidence" value="ECO:0007669"/>
    <property type="project" value="TreeGrafter"/>
</dbReference>
<dbReference type="Pfam" id="PF01757">
    <property type="entry name" value="Acyl_transf_3"/>
    <property type="match status" value="1"/>
</dbReference>
<dbReference type="AlphaFoldDB" id="A0A934IZZ2"/>
<feature type="transmembrane region" description="Helical" evidence="1">
    <location>
        <begin position="152"/>
        <end position="172"/>
    </location>
</feature>
<keyword evidence="1" id="KW-0472">Membrane</keyword>
<proteinExistence type="predicted"/>
<keyword evidence="4" id="KW-1185">Reference proteome</keyword>
<dbReference type="EMBL" id="JAEKMH010000002">
    <property type="protein sequence ID" value="MBJ3785069.1"/>
    <property type="molecule type" value="Genomic_DNA"/>
</dbReference>
<feature type="transmembrane region" description="Helical" evidence="1">
    <location>
        <begin position="241"/>
        <end position="260"/>
    </location>
</feature>
<evidence type="ECO:0000313" key="4">
    <source>
        <dbReference type="Proteomes" id="UP000602124"/>
    </source>
</evidence>
<feature type="transmembrane region" description="Helical" evidence="1">
    <location>
        <begin position="208"/>
        <end position="229"/>
    </location>
</feature>
<dbReference type="PANTHER" id="PTHR23028">
    <property type="entry name" value="ACETYLTRANSFERASE"/>
    <property type="match status" value="1"/>
</dbReference>
<gene>
    <name evidence="3" type="ORF">JEQ47_10090</name>
</gene>
<keyword evidence="1" id="KW-1133">Transmembrane helix</keyword>
<keyword evidence="1" id="KW-0812">Transmembrane</keyword>
<reference evidence="3" key="1">
    <citation type="submission" date="2020-12" db="EMBL/GenBank/DDBJ databases">
        <title>Devosia sp. MSA67 isolated from Mo River.</title>
        <authorList>
            <person name="Ma F."/>
            <person name="Zi Z."/>
        </authorList>
    </citation>
    <scope>NUCLEOTIDE SEQUENCE</scope>
    <source>
        <strain evidence="3">MSA67</strain>
    </source>
</reference>
<dbReference type="InterPro" id="IPR002656">
    <property type="entry name" value="Acyl_transf_3_dom"/>
</dbReference>
<keyword evidence="3" id="KW-0808">Transferase</keyword>
<organism evidence="3 4">
    <name type="scientific">Devosia sediminis</name>
    <dbReference type="NCBI Taxonomy" id="2798801"/>
    <lineage>
        <taxon>Bacteria</taxon>
        <taxon>Pseudomonadati</taxon>
        <taxon>Pseudomonadota</taxon>
        <taxon>Alphaproteobacteria</taxon>
        <taxon>Hyphomicrobiales</taxon>
        <taxon>Devosiaceae</taxon>
        <taxon>Devosia</taxon>
    </lineage>
</organism>
<dbReference type="PANTHER" id="PTHR23028:SF53">
    <property type="entry name" value="ACYL_TRANSF_3 DOMAIN-CONTAINING PROTEIN"/>
    <property type="match status" value="1"/>
</dbReference>
<feature type="domain" description="Acyltransferase 3" evidence="2">
    <location>
        <begin position="21"/>
        <end position="341"/>
    </location>
</feature>
<dbReference type="GO" id="GO:0016747">
    <property type="term" value="F:acyltransferase activity, transferring groups other than amino-acyl groups"/>
    <property type="evidence" value="ECO:0007669"/>
    <property type="project" value="InterPro"/>
</dbReference>
<evidence type="ECO:0000259" key="2">
    <source>
        <dbReference type="Pfam" id="PF01757"/>
    </source>
</evidence>
<feature type="transmembrane region" description="Helical" evidence="1">
    <location>
        <begin position="266"/>
        <end position="283"/>
    </location>
</feature>
<evidence type="ECO:0000256" key="1">
    <source>
        <dbReference type="SAM" id="Phobius"/>
    </source>
</evidence>